<proteinExistence type="predicted"/>
<feature type="domain" description="C1q" evidence="4">
    <location>
        <begin position="142"/>
        <end position="281"/>
    </location>
</feature>
<gene>
    <name evidence="5" type="ORF">MCOR_18236</name>
</gene>
<evidence type="ECO:0000256" key="3">
    <source>
        <dbReference type="ARBA" id="ARBA00022729"/>
    </source>
</evidence>
<evidence type="ECO:0000313" key="6">
    <source>
        <dbReference type="Proteomes" id="UP000507470"/>
    </source>
</evidence>
<accession>A0A6J8BEN8</accession>
<dbReference type="OrthoDB" id="6109692at2759"/>
<comment type="subcellular location">
    <subcellularLocation>
        <location evidence="1">Secreted</location>
    </subcellularLocation>
</comment>
<dbReference type="GO" id="GO:0005576">
    <property type="term" value="C:extracellular region"/>
    <property type="evidence" value="ECO:0007669"/>
    <property type="project" value="UniProtKB-SubCell"/>
</dbReference>
<dbReference type="PANTHER" id="PTHR22923:SF64">
    <property type="entry name" value="C1Q-RELATED FACTOR"/>
    <property type="match status" value="1"/>
</dbReference>
<dbReference type="PRINTS" id="PR00007">
    <property type="entry name" value="COMPLEMNTC1Q"/>
</dbReference>
<dbReference type="EMBL" id="CACVKT020003209">
    <property type="protein sequence ID" value="CAC5382405.1"/>
    <property type="molecule type" value="Genomic_DNA"/>
</dbReference>
<evidence type="ECO:0000313" key="5">
    <source>
        <dbReference type="EMBL" id="CAC5382405.1"/>
    </source>
</evidence>
<evidence type="ECO:0000256" key="2">
    <source>
        <dbReference type="ARBA" id="ARBA00022525"/>
    </source>
</evidence>
<sequence>MFIKIHGIIILYSTFLGIYADISFQQHRYEERLNQVETVLVKQANEIDDLKTVVLTQKNEITKLKMTLSKVQRLQGIHDKSISVLRRLIRKSKINVDSIPEEDTLLRNDNQDKKFESFSEIITGEVSINRASRLLNVPTSAQDIRTVAFYALMSHNELNPGPHHTIAFDLVKTNIRDSYNHFTGAFTTPIHGVYGFIYALRMPCNTYGTFEIMKNDEVEGTIHVNVQHGCSGQFSTGSIVVVLNIGDAVYVRTHSTVTPTGLILSGIHGGPYFAGWLISSL</sequence>
<evidence type="ECO:0000256" key="1">
    <source>
        <dbReference type="ARBA" id="ARBA00004613"/>
    </source>
</evidence>
<keyword evidence="3" id="KW-0732">Signal</keyword>
<protein>
    <recommendedName>
        <fullName evidence="4">C1q domain-containing protein</fullName>
    </recommendedName>
</protein>
<reference evidence="5 6" key="1">
    <citation type="submission" date="2020-06" db="EMBL/GenBank/DDBJ databases">
        <authorList>
            <person name="Li R."/>
            <person name="Bekaert M."/>
        </authorList>
    </citation>
    <scope>NUCLEOTIDE SEQUENCE [LARGE SCALE GENOMIC DNA]</scope>
    <source>
        <strain evidence="6">wild</strain>
    </source>
</reference>
<dbReference type="AlphaFoldDB" id="A0A6J8BEN8"/>
<organism evidence="5 6">
    <name type="scientific">Mytilus coruscus</name>
    <name type="common">Sea mussel</name>
    <dbReference type="NCBI Taxonomy" id="42192"/>
    <lineage>
        <taxon>Eukaryota</taxon>
        <taxon>Metazoa</taxon>
        <taxon>Spiralia</taxon>
        <taxon>Lophotrochozoa</taxon>
        <taxon>Mollusca</taxon>
        <taxon>Bivalvia</taxon>
        <taxon>Autobranchia</taxon>
        <taxon>Pteriomorphia</taxon>
        <taxon>Mytilida</taxon>
        <taxon>Mytiloidea</taxon>
        <taxon>Mytilidae</taxon>
        <taxon>Mytilinae</taxon>
        <taxon>Mytilus</taxon>
    </lineage>
</organism>
<name>A0A6J8BEN8_MYTCO</name>
<dbReference type="InterPro" id="IPR050822">
    <property type="entry name" value="Cerebellin_Synaptic_Org"/>
</dbReference>
<evidence type="ECO:0000259" key="4">
    <source>
        <dbReference type="PROSITE" id="PS50871"/>
    </source>
</evidence>
<dbReference type="Gene3D" id="2.60.120.40">
    <property type="match status" value="1"/>
</dbReference>
<dbReference type="SUPFAM" id="SSF49842">
    <property type="entry name" value="TNF-like"/>
    <property type="match status" value="1"/>
</dbReference>
<dbReference type="Pfam" id="PF00386">
    <property type="entry name" value="C1q"/>
    <property type="match status" value="1"/>
</dbReference>
<dbReference type="PANTHER" id="PTHR22923">
    <property type="entry name" value="CEREBELLIN-RELATED"/>
    <property type="match status" value="1"/>
</dbReference>
<dbReference type="Proteomes" id="UP000507470">
    <property type="component" value="Unassembled WGS sequence"/>
</dbReference>
<dbReference type="SMART" id="SM00110">
    <property type="entry name" value="C1Q"/>
    <property type="match status" value="1"/>
</dbReference>
<dbReference type="PROSITE" id="PS50871">
    <property type="entry name" value="C1Q"/>
    <property type="match status" value="1"/>
</dbReference>
<dbReference type="InterPro" id="IPR001073">
    <property type="entry name" value="C1q_dom"/>
</dbReference>
<dbReference type="InterPro" id="IPR008983">
    <property type="entry name" value="Tumour_necrosis_fac-like_dom"/>
</dbReference>
<keyword evidence="6" id="KW-1185">Reference proteome</keyword>
<keyword evidence="2" id="KW-0964">Secreted</keyword>